<proteinExistence type="predicted"/>
<accession>A0A9N8DSJ1</accession>
<evidence type="ECO:0000256" key="1">
    <source>
        <dbReference type="SAM" id="SignalP"/>
    </source>
</evidence>
<organism evidence="2 3">
    <name type="scientific">Seminavis robusta</name>
    <dbReference type="NCBI Taxonomy" id="568900"/>
    <lineage>
        <taxon>Eukaryota</taxon>
        <taxon>Sar</taxon>
        <taxon>Stramenopiles</taxon>
        <taxon>Ochrophyta</taxon>
        <taxon>Bacillariophyta</taxon>
        <taxon>Bacillariophyceae</taxon>
        <taxon>Bacillariophycidae</taxon>
        <taxon>Naviculales</taxon>
        <taxon>Naviculaceae</taxon>
        <taxon>Seminavis</taxon>
    </lineage>
</organism>
<feature type="signal peptide" evidence="1">
    <location>
        <begin position="1"/>
        <end position="26"/>
    </location>
</feature>
<dbReference type="Proteomes" id="UP001153069">
    <property type="component" value="Unassembled WGS sequence"/>
</dbReference>
<keyword evidence="1" id="KW-0732">Signal</keyword>
<reference evidence="2" key="1">
    <citation type="submission" date="2020-06" db="EMBL/GenBank/DDBJ databases">
        <authorList>
            <consortium name="Plant Systems Biology data submission"/>
        </authorList>
    </citation>
    <scope>NUCLEOTIDE SEQUENCE</scope>
    <source>
        <strain evidence="2">D6</strain>
    </source>
</reference>
<dbReference type="EMBL" id="CAICTM010000320">
    <property type="protein sequence ID" value="CAB9507804.1"/>
    <property type="molecule type" value="Genomic_DNA"/>
</dbReference>
<sequence>MAPMRLFQRVLAPLACALFALGTGISQPLDMKETSRFLSGWDSVLHPYFCHAETFLPINPGDIVVEQGSVVSICFEVIGGQFDVDDVLSLVVTDMEKAHRNSQNIVVDDVAEDGWAGKWCTPKSTTTTTSLHTCVVSFLLKPAFFDYDKIQLTAEGALVVELKQHGSRRKRLLSSNMPSWQQRALVGSTVATFTVEPMTFSMVKNPDYEYPDESSAVATTTIYSAFAWVVMNIAVTLQLLGRV</sequence>
<dbReference type="AlphaFoldDB" id="A0A9N8DSJ1"/>
<evidence type="ECO:0000313" key="3">
    <source>
        <dbReference type="Proteomes" id="UP001153069"/>
    </source>
</evidence>
<evidence type="ECO:0000313" key="2">
    <source>
        <dbReference type="EMBL" id="CAB9507804.1"/>
    </source>
</evidence>
<name>A0A9N8DSJ1_9STRA</name>
<comment type="caution">
    <text evidence="2">The sequence shown here is derived from an EMBL/GenBank/DDBJ whole genome shotgun (WGS) entry which is preliminary data.</text>
</comment>
<protein>
    <submittedName>
        <fullName evidence="2">Uncharacterized protein</fullName>
    </submittedName>
</protein>
<gene>
    <name evidence="2" type="ORF">SEMRO_321_G116730.1</name>
</gene>
<feature type="chain" id="PRO_5040178883" evidence="1">
    <location>
        <begin position="27"/>
        <end position="243"/>
    </location>
</feature>
<keyword evidence="3" id="KW-1185">Reference proteome</keyword>